<evidence type="ECO:0000256" key="10">
    <source>
        <dbReference type="RuleBase" id="RU361168"/>
    </source>
</evidence>
<feature type="chain" id="PRO_5043317243" description="Alpha-galactosidase" evidence="11">
    <location>
        <begin position="17"/>
        <end position="439"/>
    </location>
</feature>
<evidence type="ECO:0000256" key="9">
    <source>
        <dbReference type="ARBA" id="ARBA00023295"/>
    </source>
</evidence>
<protein>
    <recommendedName>
        <fullName evidence="10">Alpha-galactosidase</fullName>
        <ecNumber evidence="10">3.2.1.22</ecNumber>
    </recommendedName>
    <alternativeName>
        <fullName evidence="10">Melibiase</fullName>
    </alternativeName>
</protein>
<gene>
    <name evidence="13" type="ORF">QBC42DRAFT_168209</name>
</gene>
<organism evidence="13 14">
    <name type="scientific">Cladorrhinum samala</name>
    <dbReference type="NCBI Taxonomy" id="585594"/>
    <lineage>
        <taxon>Eukaryota</taxon>
        <taxon>Fungi</taxon>
        <taxon>Dikarya</taxon>
        <taxon>Ascomycota</taxon>
        <taxon>Pezizomycotina</taxon>
        <taxon>Sordariomycetes</taxon>
        <taxon>Sordariomycetidae</taxon>
        <taxon>Sordariales</taxon>
        <taxon>Podosporaceae</taxon>
        <taxon>Cladorrhinum</taxon>
    </lineage>
</organism>
<keyword evidence="7 10" id="KW-0378">Hydrolase</keyword>
<dbReference type="GO" id="GO:0005576">
    <property type="term" value="C:extracellular region"/>
    <property type="evidence" value="ECO:0007669"/>
    <property type="project" value="UniProtKB-SubCell"/>
</dbReference>
<keyword evidence="10" id="KW-1015">Disulfide bond</keyword>
<dbReference type="PROSITE" id="PS00512">
    <property type="entry name" value="ALPHA_GALACTOSIDASE"/>
    <property type="match status" value="1"/>
</dbReference>
<comment type="similarity">
    <text evidence="4 10">Belongs to the glycosyl hydrolase 27 family.</text>
</comment>
<dbReference type="InterPro" id="IPR000111">
    <property type="entry name" value="Glyco_hydro_27/36_CS"/>
</dbReference>
<evidence type="ECO:0000256" key="7">
    <source>
        <dbReference type="ARBA" id="ARBA00022801"/>
    </source>
</evidence>
<comment type="subcellular location">
    <subcellularLocation>
        <location evidence="3">Secreted</location>
    </subcellularLocation>
</comment>
<dbReference type="InterPro" id="IPR017853">
    <property type="entry name" value="GH"/>
</dbReference>
<dbReference type="AlphaFoldDB" id="A0AAV9HYN4"/>
<dbReference type="InterPro" id="IPR002241">
    <property type="entry name" value="Glyco_hydro_27"/>
</dbReference>
<dbReference type="SUPFAM" id="SSF51445">
    <property type="entry name" value="(Trans)glycosidases"/>
    <property type="match status" value="1"/>
</dbReference>
<feature type="domain" description="Alpha galactosidase C-terminal" evidence="12">
    <location>
        <begin position="350"/>
        <end position="425"/>
    </location>
</feature>
<evidence type="ECO:0000256" key="3">
    <source>
        <dbReference type="ARBA" id="ARBA00004613"/>
    </source>
</evidence>
<keyword evidence="8" id="KW-0325">Glycoprotein</keyword>
<feature type="signal peptide" evidence="11">
    <location>
        <begin position="1"/>
        <end position="16"/>
    </location>
</feature>
<comment type="function">
    <text evidence="2">Hydrolyzes a variety of simple alpha-D-galactoside as well as more complex molecules such as oligosaccharides and polysaccharides.</text>
</comment>
<evidence type="ECO:0000256" key="2">
    <source>
        <dbReference type="ARBA" id="ARBA00003969"/>
    </source>
</evidence>
<evidence type="ECO:0000313" key="13">
    <source>
        <dbReference type="EMBL" id="KAK4465822.1"/>
    </source>
</evidence>
<evidence type="ECO:0000313" key="14">
    <source>
        <dbReference type="Proteomes" id="UP001321749"/>
    </source>
</evidence>
<dbReference type="Gene3D" id="3.20.20.70">
    <property type="entry name" value="Aldolase class I"/>
    <property type="match status" value="1"/>
</dbReference>
<keyword evidence="6 11" id="KW-0732">Signal</keyword>
<dbReference type="GO" id="GO:0004557">
    <property type="term" value="F:alpha-galactosidase activity"/>
    <property type="evidence" value="ECO:0007669"/>
    <property type="project" value="UniProtKB-EC"/>
</dbReference>
<dbReference type="Pfam" id="PF16499">
    <property type="entry name" value="Melibiase_2"/>
    <property type="match status" value="2"/>
</dbReference>
<name>A0AAV9HYN4_9PEZI</name>
<keyword evidence="9 10" id="KW-0326">Glycosidase</keyword>
<evidence type="ECO:0000256" key="6">
    <source>
        <dbReference type="ARBA" id="ARBA00022729"/>
    </source>
</evidence>
<dbReference type="Pfam" id="PF17801">
    <property type="entry name" value="Melibiase_C"/>
    <property type="match status" value="1"/>
</dbReference>
<dbReference type="GO" id="GO:0005975">
    <property type="term" value="P:carbohydrate metabolic process"/>
    <property type="evidence" value="ECO:0007669"/>
    <property type="project" value="InterPro"/>
</dbReference>
<dbReference type="EC" id="3.2.1.22" evidence="10"/>
<dbReference type="CDD" id="cd14792">
    <property type="entry name" value="GH27"/>
    <property type="match status" value="1"/>
</dbReference>
<keyword evidence="5" id="KW-0964">Secreted</keyword>
<dbReference type="InterPro" id="IPR013780">
    <property type="entry name" value="Glyco_hydro_b"/>
</dbReference>
<reference evidence="13" key="1">
    <citation type="journal article" date="2023" name="Mol. Phylogenet. Evol.">
        <title>Genome-scale phylogeny and comparative genomics of the fungal order Sordariales.</title>
        <authorList>
            <person name="Hensen N."/>
            <person name="Bonometti L."/>
            <person name="Westerberg I."/>
            <person name="Brannstrom I.O."/>
            <person name="Guillou S."/>
            <person name="Cros-Aarteil S."/>
            <person name="Calhoun S."/>
            <person name="Haridas S."/>
            <person name="Kuo A."/>
            <person name="Mondo S."/>
            <person name="Pangilinan J."/>
            <person name="Riley R."/>
            <person name="LaButti K."/>
            <person name="Andreopoulos B."/>
            <person name="Lipzen A."/>
            <person name="Chen C."/>
            <person name="Yan M."/>
            <person name="Daum C."/>
            <person name="Ng V."/>
            <person name="Clum A."/>
            <person name="Steindorff A."/>
            <person name="Ohm R.A."/>
            <person name="Martin F."/>
            <person name="Silar P."/>
            <person name="Natvig D.O."/>
            <person name="Lalanne C."/>
            <person name="Gautier V."/>
            <person name="Ament-Velasquez S.L."/>
            <person name="Kruys A."/>
            <person name="Hutchinson M.I."/>
            <person name="Powell A.J."/>
            <person name="Barry K."/>
            <person name="Miller A.N."/>
            <person name="Grigoriev I.V."/>
            <person name="Debuchy R."/>
            <person name="Gladieux P."/>
            <person name="Hiltunen Thoren M."/>
            <person name="Johannesson H."/>
        </authorList>
    </citation>
    <scope>NUCLEOTIDE SEQUENCE</scope>
    <source>
        <strain evidence="13">PSN324</strain>
    </source>
</reference>
<evidence type="ECO:0000259" key="12">
    <source>
        <dbReference type="Pfam" id="PF17801"/>
    </source>
</evidence>
<sequence>MLPLYLLPILLDRAAALVSPDGTGRLPAMGWNSWNEYACDINETVFHDVGEQLVALGLKDLGYEYVNIDDCWSDKVKRRDPVTHELLPDALKFPNGIAHTAEVVHKLGLKIGIYSDAGTETCGGYAGSLGYEEIDAATFSKWGIDYLKYDNCAVPENYTDQYPYMPEDPNATPNVPPDYDYSTSITASRYRAMSAALLSQPRTIQYSLCAWGHAHVERWGNSTGHSWRMWGDIMPIWAGKEQWSWGLMPIINQASLLWNATDFWGHSDWDMMEVGNGNLTLEENRSHFAMWAALKSPLIIGTKLEGLILRKPILEILSNRELIAFNQDPVYGKSARPFKWDGKADAEHPAGYWVGTSVAGVHLFLLNTHDKKQKMKVKVKEIPALADRANARYLVHDMWTGRDLGVVKGEIVIDVAKHDTAALRITTLHGKHPNAAWQP</sequence>
<evidence type="ECO:0000256" key="11">
    <source>
        <dbReference type="SAM" id="SignalP"/>
    </source>
</evidence>
<dbReference type="PANTHER" id="PTHR11452:SF61">
    <property type="entry name" value="ALPHA-GALACTOSIDASE B-RELATED"/>
    <property type="match status" value="1"/>
</dbReference>
<dbReference type="PRINTS" id="PR00740">
    <property type="entry name" value="GLHYDRLASE27"/>
</dbReference>
<dbReference type="EMBL" id="MU864936">
    <property type="protein sequence ID" value="KAK4465822.1"/>
    <property type="molecule type" value="Genomic_DNA"/>
</dbReference>
<proteinExistence type="inferred from homology"/>
<reference evidence="13" key="2">
    <citation type="submission" date="2023-06" db="EMBL/GenBank/DDBJ databases">
        <authorList>
            <consortium name="Lawrence Berkeley National Laboratory"/>
            <person name="Mondo S.J."/>
            <person name="Hensen N."/>
            <person name="Bonometti L."/>
            <person name="Westerberg I."/>
            <person name="Brannstrom I.O."/>
            <person name="Guillou S."/>
            <person name="Cros-Aarteil S."/>
            <person name="Calhoun S."/>
            <person name="Haridas S."/>
            <person name="Kuo A."/>
            <person name="Pangilinan J."/>
            <person name="Riley R."/>
            <person name="Labutti K."/>
            <person name="Andreopoulos B."/>
            <person name="Lipzen A."/>
            <person name="Chen C."/>
            <person name="Yanf M."/>
            <person name="Daum C."/>
            <person name="Ng V."/>
            <person name="Clum A."/>
            <person name="Steindorff A."/>
            <person name="Ohm R."/>
            <person name="Martin F."/>
            <person name="Silar P."/>
            <person name="Natvig D."/>
            <person name="Lalanne C."/>
            <person name="Gautier V."/>
            <person name="Ament-Velasquez S.L."/>
            <person name="Kruys A."/>
            <person name="Hutchinson M.I."/>
            <person name="Powell A.J."/>
            <person name="Barry K."/>
            <person name="Miller A.N."/>
            <person name="Grigoriev I.V."/>
            <person name="Debuchy R."/>
            <person name="Gladieux P."/>
            <person name="Thoren M.H."/>
            <person name="Johannesson H."/>
        </authorList>
    </citation>
    <scope>NUCLEOTIDE SEQUENCE</scope>
    <source>
        <strain evidence="13">PSN324</strain>
    </source>
</reference>
<dbReference type="Gene3D" id="2.60.40.1180">
    <property type="entry name" value="Golgi alpha-mannosidase II"/>
    <property type="match status" value="1"/>
</dbReference>
<dbReference type="InterPro" id="IPR041233">
    <property type="entry name" value="Melibiase_C"/>
</dbReference>
<evidence type="ECO:0000256" key="8">
    <source>
        <dbReference type="ARBA" id="ARBA00023180"/>
    </source>
</evidence>
<dbReference type="Proteomes" id="UP001321749">
    <property type="component" value="Unassembled WGS sequence"/>
</dbReference>
<evidence type="ECO:0000256" key="1">
    <source>
        <dbReference type="ARBA" id="ARBA00001255"/>
    </source>
</evidence>
<evidence type="ECO:0000256" key="4">
    <source>
        <dbReference type="ARBA" id="ARBA00009743"/>
    </source>
</evidence>
<comment type="caution">
    <text evidence="13">The sequence shown here is derived from an EMBL/GenBank/DDBJ whole genome shotgun (WGS) entry which is preliminary data.</text>
</comment>
<dbReference type="SUPFAM" id="SSF51011">
    <property type="entry name" value="Glycosyl hydrolase domain"/>
    <property type="match status" value="1"/>
</dbReference>
<comment type="catalytic activity">
    <reaction evidence="1 10">
        <text>Hydrolysis of terminal, non-reducing alpha-D-galactose residues in alpha-D-galactosides, including galactose oligosaccharides, galactomannans and galactolipids.</text>
        <dbReference type="EC" id="3.2.1.22"/>
    </reaction>
</comment>
<accession>A0AAV9HYN4</accession>
<dbReference type="InterPro" id="IPR013785">
    <property type="entry name" value="Aldolase_TIM"/>
</dbReference>
<dbReference type="PANTHER" id="PTHR11452">
    <property type="entry name" value="ALPHA-GALACTOSIDASE/ALPHA-N-ACETYLGALACTOSAMINIDASE"/>
    <property type="match status" value="1"/>
</dbReference>
<evidence type="ECO:0000256" key="5">
    <source>
        <dbReference type="ARBA" id="ARBA00022525"/>
    </source>
</evidence>
<keyword evidence="14" id="KW-1185">Reference proteome</keyword>